<reference evidence="1 2" key="1">
    <citation type="journal article" date="2023" name="Science">
        <title>Complex scaffold remodeling in plant triterpene biosynthesis.</title>
        <authorList>
            <person name="De La Pena R."/>
            <person name="Hodgson H."/>
            <person name="Liu J.C."/>
            <person name="Stephenson M.J."/>
            <person name="Martin A.C."/>
            <person name="Owen C."/>
            <person name="Harkess A."/>
            <person name="Leebens-Mack J."/>
            <person name="Jimenez L.E."/>
            <person name="Osbourn A."/>
            <person name="Sattely E.S."/>
        </authorList>
    </citation>
    <scope>NUCLEOTIDE SEQUENCE [LARGE SCALE GENOMIC DNA]</scope>
    <source>
        <strain evidence="2">cv. JPN11</strain>
        <tissue evidence="1">Leaf</tissue>
    </source>
</reference>
<evidence type="ECO:0000313" key="1">
    <source>
        <dbReference type="EMBL" id="KAJ4713569.1"/>
    </source>
</evidence>
<keyword evidence="2" id="KW-1185">Reference proteome</keyword>
<sequence>MAIEQNNPSLILTSGASGRVNALLSLRALKYLIALAHAFILILLVPFRGRKRTVVIEDKQESGSVRKTTPKVRVPTTIVPWKSSTGLALGLEQEVVARRSLAMMRVMQDRDENTVREFSLFVTPRGDTMFTQSWTPAASDNVSGLVVLLHGLNEHSGRYNDFAKQLNANGFKVFAMDWIGHGGSDGLHAYVPSLDFAVKDMKAYVEKVLAENPCLPCFCFGHSTGAAIVLKAMLDPKFEARIAGIVLTSPAVGVQPSHPIFVVLAPIVAFLLPRYQISAANKKGMPVSRDPEALVAKYSDPLVYTGSIRVRTGYEILRITTCLQQNLSRLKVPFLVLHGSDDTVTDPEASQKLYREAASADKTMKLYQGLLHDLLFEPERDDISKDIIGWLNCRV</sequence>
<dbReference type="Proteomes" id="UP001164539">
    <property type="component" value="Chromosome 8"/>
</dbReference>
<dbReference type="EMBL" id="CM051401">
    <property type="protein sequence ID" value="KAJ4713569.1"/>
    <property type="molecule type" value="Genomic_DNA"/>
</dbReference>
<protein>
    <submittedName>
        <fullName evidence="1">Monoglyceride lipase</fullName>
    </submittedName>
</protein>
<evidence type="ECO:0000313" key="2">
    <source>
        <dbReference type="Proteomes" id="UP001164539"/>
    </source>
</evidence>
<comment type="caution">
    <text evidence="1">The sequence shown here is derived from an EMBL/GenBank/DDBJ whole genome shotgun (WGS) entry which is preliminary data.</text>
</comment>
<gene>
    <name evidence="1" type="ORF">OWV82_015643</name>
</gene>
<organism evidence="1 2">
    <name type="scientific">Melia azedarach</name>
    <name type="common">Chinaberry tree</name>
    <dbReference type="NCBI Taxonomy" id="155640"/>
    <lineage>
        <taxon>Eukaryota</taxon>
        <taxon>Viridiplantae</taxon>
        <taxon>Streptophyta</taxon>
        <taxon>Embryophyta</taxon>
        <taxon>Tracheophyta</taxon>
        <taxon>Spermatophyta</taxon>
        <taxon>Magnoliopsida</taxon>
        <taxon>eudicotyledons</taxon>
        <taxon>Gunneridae</taxon>
        <taxon>Pentapetalae</taxon>
        <taxon>rosids</taxon>
        <taxon>malvids</taxon>
        <taxon>Sapindales</taxon>
        <taxon>Meliaceae</taxon>
        <taxon>Melia</taxon>
    </lineage>
</organism>
<name>A0ACC1XS54_MELAZ</name>
<accession>A0ACC1XS54</accession>
<proteinExistence type="predicted"/>